<evidence type="ECO:0000313" key="4">
    <source>
        <dbReference type="Proteomes" id="UP000575083"/>
    </source>
</evidence>
<dbReference type="Pfam" id="PF03401">
    <property type="entry name" value="TctC"/>
    <property type="match status" value="1"/>
</dbReference>
<evidence type="ECO:0000256" key="1">
    <source>
        <dbReference type="ARBA" id="ARBA00006987"/>
    </source>
</evidence>
<dbReference type="Gene3D" id="3.40.190.10">
    <property type="entry name" value="Periplasmic binding protein-like II"/>
    <property type="match status" value="1"/>
</dbReference>
<feature type="chain" id="PRO_5031519016" evidence="2">
    <location>
        <begin position="28"/>
        <end position="332"/>
    </location>
</feature>
<keyword evidence="2" id="KW-0732">Signal</keyword>
<dbReference type="Proteomes" id="UP000575083">
    <property type="component" value="Unassembled WGS sequence"/>
</dbReference>
<dbReference type="CDD" id="cd13578">
    <property type="entry name" value="PBP2_Bug27"/>
    <property type="match status" value="1"/>
</dbReference>
<dbReference type="PIRSF" id="PIRSF017082">
    <property type="entry name" value="YflP"/>
    <property type="match status" value="1"/>
</dbReference>
<dbReference type="EMBL" id="JACHLK010000031">
    <property type="protein sequence ID" value="MBB6564190.1"/>
    <property type="molecule type" value="Genomic_DNA"/>
</dbReference>
<dbReference type="AlphaFoldDB" id="A0A7X0PLL2"/>
<dbReference type="RefSeq" id="WP_184865959.1">
    <property type="nucleotide sequence ID" value="NZ_JACHLK010000031.1"/>
</dbReference>
<proteinExistence type="inferred from homology"/>
<organism evidence="3 4">
    <name type="scientific">Acidovorax soli</name>
    <dbReference type="NCBI Taxonomy" id="592050"/>
    <lineage>
        <taxon>Bacteria</taxon>
        <taxon>Pseudomonadati</taxon>
        <taxon>Pseudomonadota</taxon>
        <taxon>Betaproteobacteria</taxon>
        <taxon>Burkholderiales</taxon>
        <taxon>Comamonadaceae</taxon>
        <taxon>Acidovorax</taxon>
    </lineage>
</organism>
<dbReference type="SUPFAM" id="SSF53850">
    <property type="entry name" value="Periplasmic binding protein-like II"/>
    <property type="match status" value="1"/>
</dbReference>
<dbReference type="InterPro" id="IPR005064">
    <property type="entry name" value="BUG"/>
</dbReference>
<sequence length="332" mass="34344">MRTTLAANITTAASVLLLTAVPAASHAQASASSPPYPTKPIRIIVAYAAGQGTDVATRLLGEQLARELGQPIVVENKAGAGGILGTELAAQAPGDGYTLTMGTNATHVLNQFLYPKMPFDPVKDFEPIAMVGTFPMVLAAGAATPYRTVGDVLDAVKRTPGSADIAMPSTSARLVVEFLKERSGVPLFGIPYKGSGSAMTDVLGGQLSVTIDTPLALRPHLAAGKLRALGVTSGTASSLVPGVKPVAEQGHAGFEFVAWNALYAPKGTPVEVTKVLNAAVNKVLGKPEVRQRLLDLGFEPAGGSAAYLGVFAKKERERWGPVIKAAGIRADQ</sequence>
<comment type="caution">
    <text evidence="3">The sequence shown here is derived from an EMBL/GenBank/DDBJ whole genome shotgun (WGS) entry which is preliminary data.</text>
</comment>
<comment type="similarity">
    <text evidence="1">Belongs to the UPF0065 (bug) family.</text>
</comment>
<dbReference type="InterPro" id="IPR042100">
    <property type="entry name" value="Bug_dom1"/>
</dbReference>
<feature type="signal peptide" evidence="2">
    <location>
        <begin position="1"/>
        <end position="27"/>
    </location>
</feature>
<evidence type="ECO:0000313" key="3">
    <source>
        <dbReference type="EMBL" id="MBB6564190.1"/>
    </source>
</evidence>
<dbReference type="PANTHER" id="PTHR42928:SF5">
    <property type="entry name" value="BLR1237 PROTEIN"/>
    <property type="match status" value="1"/>
</dbReference>
<evidence type="ECO:0000256" key="2">
    <source>
        <dbReference type="SAM" id="SignalP"/>
    </source>
</evidence>
<name>A0A7X0PLL2_9BURK</name>
<gene>
    <name evidence="3" type="ORF">HNP48_006917</name>
</gene>
<reference evidence="3 4" key="1">
    <citation type="submission" date="2020-08" db="EMBL/GenBank/DDBJ databases">
        <title>Functional genomics of gut bacteria from endangered species of beetles.</title>
        <authorList>
            <person name="Carlos-Shanley C."/>
        </authorList>
    </citation>
    <scope>NUCLEOTIDE SEQUENCE [LARGE SCALE GENOMIC DNA]</scope>
    <source>
        <strain evidence="3 4">S00198</strain>
    </source>
</reference>
<keyword evidence="4" id="KW-1185">Reference proteome</keyword>
<dbReference type="Gene3D" id="3.40.190.150">
    <property type="entry name" value="Bordetella uptake gene, domain 1"/>
    <property type="match status" value="1"/>
</dbReference>
<keyword evidence="3" id="KW-0675">Receptor</keyword>
<dbReference type="PANTHER" id="PTHR42928">
    <property type="entry name" value="TRICARBOXYLATE-BINDING PROTEIN"/>
    <property type="match status" value="1"/>
</dbReference>
<accession>A0A7X0PLL2</accession>
<protein>
    <submittedName>
        <fullName evidence="3">Tripartite-type tricarboxylate transporter receptor subunit TctC</fullName>
    </submittedName>
</protein>